<feature type="compositionally biased region" description="Basic and acidic residues" evidence="1">
    <location>
        <begin position="161"/>
        <end position="170"/>
    </location>
</feature>
<gene>
    <name evidence="2" type="ORF">BINO364_LOCUS15269</name>
</gene>
<organism evidence="2 3">
    <name type="scientific">Brenthis ino</name>
    <name type="common">lesser marbled fritillary</name>
    <dbReference type="NCBI Taxonomy" id="405034"/>
    <lineage>
        <taxon>Eukaryota</taxon>
        <taxon>Metazoa</taxon>
        <taxon>Ecdysozoa</taxon>
        <taxon>Arthropoda</taxon>
        <taxon>Hexapoda</taxon>
        <taxon>Insecta</taxon>
        <taxon>Pterygota</taxon>
        <taxon>Neoptera</taxon>
        <taxon>Endopterygota</taxon>
        <taxon>Lepidoptera</taxon>
        <taxon>Glossata</taxon>
        <taxon>Ditrysia</taxon>
        <taxon>Papilionoidea</taxon>
        <taxon>Nymphalidae</taxon>
        <taxon>Heliconiinae</taxon>
        <taxon>Argynnini</taxon>
        <taxon>Brenthis</taxon>
    </lineage>
</organism>
<feature type="region of interest" description="Disordered" evidence="1">
    <location>
        <begin position="116"/>
        <end position="189"/>
    </location>
</feature>
<evidence type="ECO:0000313" key="3">
    <source>
        <dbReference type="Proteomes" id="UP000838878"/>
    </source>
</evidence>
<reference evidence="2" key="1">
    <citation type="submission" date="2021-12" db="EMBL/GenBank/DDBJ databases">
        <authorList>
            <person name="Martin H S."/>
        </authorList>
    </citation>
    <scope>NUCLEOTIDE SEQUENCE</scope>
</reference>
<name>A0A8J9W9Q8_9NEOP</name>
<dbReference type="AlphaFoldDB" id="A0A8J9W9Q8"/>
<feature type="non-terminal residue" evidence="2">
    <location>
        <position position="189"/>
    </location>
</feature>
<proteinExistence type="predicted"/>
<evidence type="ECO:0000256" key="1">
    <source>
        <dbReference type="SAM" id="MobiDB-lite"/>
    </source>
</evidence>
<dbReference type="OrthoDB" id="7460492at2759"/>
<keyword evidence="3" id="KW-1185">Reference proteome</keyword>
<dbReference type="Proteomes" id="UP000838878">
    <property type="component" value="Chromosome 8"/>
</dbReference>
<evidence type="ECO:0000313" key="2">
    <source>
        <dbReference type="EMBL" id="CAH0730272.1"/>
    </source>
</evidence>
<feature type="compositionally biased region" description="Low complexity" evidence="1">
    <location>
        <begin position="126"/>
        <end position="155"/>
    </location>
</feature>
<sequence>MTERTQRTVLNSQTREFVIRLRNYFDREAQNGGPILPITSVVERVADALNIGQRTVRRITKKKYGETGTEENKLHTPKKRKRAKPVVGIDSFDADAIRRHVYGYYLQKDNEYSTDFGQPSGSWRTFNNSSSRGRGFNSQRGQRPLLQQMQQPPKQKSMRKQRSDNRMEKFRHSKSTINADAYQEELKKT</sequence>
<accession>A0A8J9W9Q8</accession>
<dbReference type="EMBL" id="OV170228">
    <property type="protein sequence ID" value="CAH0730272.1"/>
    <property type="molecule type" value="Genomic_DNA"/>
</dbReference>
<protein>
    <submittedName>
        <fullName evidence="2">Uncharacterized protein</fullName>
    </submittedName>
</protein>
<feature type="compositionally biased region" description="Polar residues" evidence="1">
    <location>
        <begin position="116"/>
        <end position="125"/>
    </location>
</feature>